<keyword evidence="2" id="KW-0175">Coiled coil</keyword>
<dbReference type="Gene3D" id="2.30.29.30">
    <property type="entry name" value="Pleckstrin-homology domain (PH domain)/Phosphotyrosine-binding domain (PTB)"/>
    <property type="match status" value="1"/>
</dbReference>
<dbReference type="KEGG" id="ela:UCREL1_6093"/>
<feature type="coiled-coil region" evidence="2">
    <location>
        <begin position="685"/>
        <end position="712"/>
    </location>
</feature>
<feature type="compositionally biased region" description="Low complexity" evidence="3">
    <location>
        <begin position="310"/>
        <end position="321"/>
    </location>
</feature>
<dbReference type="InterPro" id="IPR000219">
    <property type="entry name" value="DH_dom"/>
</dbReference>
<dbReference type="OrthoDB" id="660555at2759"/>
<feature type="compositionally biased region" description="Basic and acidic residues" evidence="3">
    <location>
        <begin position="287"/>
        <end position="296"/>
    </location>
</feature>
<dbReference type="GO" id="GO:0005085">
    <property type="term" value="F:guanyl-nucleotide exchange factor activity"/>
    <property type="evidence" value="ECO:0007669"/>
    <property type="project" value="UniProtKB-KW"/>
</dbReference>
<feature type="compositionally biased region" description="Acidic residues" evidence="3">
    <location>
        <begin position="36"/>
        <end position="47"/>
    </location>
</feature>
<keyword evidence="7" id="KW-1185">Reference proteome</keyword>
<dbReference type="Pfam" id="PF00621">
    <property type="entry name" value="RhoGEF"/>
    <property type="match status" value="1"/>
</dbReference>
<name>M7SKQ2_EUTLA</name>
<dbReference type="HOGENOM" id="CLU_001083_2_0_1"/>
<protein>
    <submittedName>
        <fullName evidence="6">Putative rho1 guanine nucleotide exchange factor 1 protein</fullName>
    </submittedName>
</protein>
<evidence type="ECO:0000259" key="5">
    <source>
        <dbReference type="PROSITE" id="PS50219"/>
    </source>
</evidence>
<reference evidence="7" key="1">
    <citation type="journal article" date="2013" name="Genome Announc.">
        <title>Draft genome sequence of the grapevine dieback fungus Eutypa lata UCR-EL1.</title>
        <authorList>
            <person name="Blanco-Ulate B."/>
            <person name="Rolshausen P.E."/>
            <person name="Cantu D."/>
        </authorList>
    </citation>
    <scope>NUCLEOTIDE SEQUENCE [LARGE SCALE GENOMIC DNA]</scope>
    <source>
        <strain evidence="7">UCR-EL1</strain>
    </source>
</reference>
<organism evidence="6 7">
    <name type="scientific">Eutypa lata (strain UCR-EL1)</name>
    <name type="common">Grapevine dieback disease fungus</name>
    <name type="synonym">Eutypa armeniacae</name>
    <dbReference type="NCBI Taxonomy" id="1287681"/>
    <lineage>
        <taxon>Eukaryota</taxon>
        <taxon>Fungi</taxon>
        <taxon>Dikarya</taxon>
        <taxon>Ascomycota</taxon>
        <taxon>Pezizomycotina</taxon>
        <taxon>Sordariomycetes</taxon>
        <taxon>Xylariomycetidae</taxon>
        <taxon>Xylariales</taxon>
        <taxon>Diatrypaceae</taxon>
        <taxon>Eutypa</taxon>
    </lineage>
</organism>
<dbReference type="Pfam" id="PF23582">
    <property type="entry name" value="WHD_RGF3"/>
    <property type="match status" value="1"/>
</dbReference>
<dbReference type="SUPFAM" id="SSF50729">
    <property type="entry name" value="PH domain-like"/>
    <property type="match status" value="1"/>
</dbReference>
<proteinExistence type="predicted"/>
<dbReference type="InterPro" id="IPR052233">
    <property type="entry name" value="Rho-type_GEFs"/>
</dbReference>
<feature type="domain" description="DH" evidence="4">
    <location>
        <begin position="513"/>
        <end position="705"/>
    </location>
</feature>
<dbReference type="InterPro" id="IPR001180">
    <property type="entry name" value="CNH_dom"/>
</dbReference>
<evidence type="ECO:0000313" key="7">
    <source>
        <dbReference type="Proteomes" id="UP000012174"/>
    </source>
</evidence>
<evidence type="ECO:0000313" key="6">
    <source>
        <dbReference type="EMBL" id="EMR66929.1"/>
    </source>
</evidence>
<feature type="compositionally biased region" description="Low complexity" evidence="3">
    <location>
        <begin position="187"/>
        <end position="197"/>
    </location>
</feature>
<sequence length="1323" mass="147506">MISHPQAPQDETGVNRYSSNASTLARNHSNNPYATPEEEGDGDESDPEGAAGAYALQQAEEDDRLFSAPAPFPYLGQPEVSVQPALPTHKEESGSDSDYGMDLGLAGGGYAGNLAYDDNLASPPMNDVNPLDLQASPVRRNHASQRSHDSNQYPAFKQADVDYGDTGGLQSPSAHRLSFDEGDERVSLQSMQSSSESGNKEDYPDMFYHPGMTNRPLPPVPTSDSSSMLSINTSNRGQHGYSHSMDSRPYTGPDAHYGQNAQQLQVERSISLSNHNTSPQVQPPGRSKTDAAEERNRLKHLRQQSLGQQSSPYDSYDSTTTPPTIANYDVITLPTGRRRKFQPEKLTIVDVRSCKEPWALSGIANWIREMAEGEPDLRRKTVEDGLVRLFCLKVPTMNVADAEALGEVVTHSMLETGILVPDEEWLKFGQGSISGVLWQLTGHGCYTPKLHEYDAETASHAVAARCYSHHCTRTLKKANVDELMAGGVKVLDWETFYGMTKESVKGKPKKEIQRQNNLHEVVTTEETYMDQIEILRSLYRDRLLRAQPRIIAEGRIDKFVNAVFGKAEGIQDVNKNYLLAQLKYRQKEQGPWILGFSDIFREWVRKARVAYVEYAASYPYAHFLVKREAERNYMFKQFLNENQSDQRSQKLDWSTYLKAPITRLQRYILLMKTILGNSLIDNEEKANLARAIEETEAVATEADAKVHEMQKKVTMIELDQMLVLRPGFHADLNLDHLGRELILQGDLQRMGSKGVRWVDTHALLFDHYLILAKLIASRDGRVDKKYDVSKEPIPMPLLFLDSSQDDPVSKQKGIAAPLTRAANSASDSRLNKVVSNGNDRPSLDHVATSSTMSTVAVTRLAPANSADNEGRILYPFRVKHLGHEVYTLFALSQQNAEPFRLRVMADSAFGYDAVNAIGKYVGGVHIRGTPLDRAIREVEKTFGPGRGPPPISRANVYCATGFTAFGKNMIAVGTDVGVCVAEANDQRGWHKVVSIGGVRQIAVLEEFSIVLVLSERSLISYPLDVIAPPSSFAVPANDNLRRSPQRLAKDVAFFATARMKDRMLIFYKKKENLHSTFKVLEPVYQKASEKKSRLFGGGRRAPGMTESFRDYDEFYLPTECYSINIFNAYIAISTTKGFELLTLDKKIPMSIPDVKQPAIANIANRIRDQRPLGMFRLNDQEFLLAYEDCAVYVDKHGDVSRSVIMEYSGKQKKAKGATMYGQYLLLFNEDYVEVRNAENGRLRQIIAGRDVRVLDYGIRGPTGGSYQANGHGLLSPEGDNGADSKGTVKICMAHPEVAGQQIVLEMLLNNIQRNDMHDAHVGK</sequence>
<feature type="compositionally biased region" description="Polar residues" evidence="3">
    <location>
        <begin position="15"/>
        <end position="33"/>
    </location>
</feature>
<dbReference type="PANTHER" id="PTHR46572">
    <property type="entry name" value="RHO1 GDP-GTP EXCHANGE PROTEIN 1-RELATED"/>
    <property type="match status" value="1"/>
</dbReference>
<dbReference type="SUPFAM" id="SSF48065">
    <property type="entry name" value="DBL homology domain (DH-domain)"/>
    <property type="match status" value="1"/>
</dbReference>
<dbReference type="InterPro" id="IPR057283">
    <property type="entry name" value="RGF3_WH"/>
</dbReference>
<dbReference type="CDD" id="cd00160">
    <property type="entry name" value="RhoGEF"/>
    <property type="match status" value="1"/>
</dbReference>
<dbReference type="Proteomes" id="UP000012174">
    <property type="component" value="Unassembled WGS sequence"/>
</dbReference>
<dbReference type="OMA" id="DMFYHPG"/>
<dbReference type="EMBL" id="KB706557">
    <property type="protein sequence ID" value="EMR66929.1"/>
    <property type="molecule type" value="Genomic_DNA"/>
</dbReference>
<evidence type="ECO:0000259" key="4">
    <source>
        <dbReference type="PROSITE" id="PS50010"/>
    </source>
</evidence>
<dbReference type="Pfam" id="PF00780">
    <property type="entry name" value="CNH"/>
    <property type="match status" value="1"/>
</dbReference>
<evidence type="ECO:0000256" key="2">
    <source>
        <dbReference type="SAM" id="Coils"/>
    </source>
</evidence>
<feature type="region of interest" description="Disordered" evidence="3">
    <location>
        <begin position="138"/>
        <end position="257"/>
    </location>
</feature>
<evidence type="ECO:0000256" key="1">
    <source>
        <dbReference type="ARBA" id="ARBA00022658"/>
    </source>
</evidence>
<dbReference type="PROSITE" id="PS50010">
    <property type="entry name" value="DH_2"/>
    <property type="match status" value="1"/>
</dbReference>
<keyword evidence="1" id="KW-0344">Guanine-nucleotide releasing factor</keyword>
<dbReference type="InterPro" id="IPR035899">
    <property type="entry name" value="DBL_dom_sf"/>
</dbReference>
<dbReference type="SMART" id="SM00325">
    <property type="entry name" value="RhoGEF"/>
    <property type="match status" value="1"/>
</dbReference>
<dbReference type="STRING" id="1287681.M7SKQ2"/>
<dbReference type="InterPro" id="IPR011993">
    <property type="entry name" value="PH-like_dom_sf"/>
</dbReference>
<dbReference type="SMART" id="SM00036">
    <property type="entry name" value="CNH"/>
    <property type="match status" value="1"/>
</dbReference>
<feature type="domain" description="CNH" evidence="5">
    <location>
        <begin position="953"/>
        <end position="1261"/>
    </location>
</feature>
<feature type="compositionally biased region" description="Polar residues" evidence="3">
    <location>
        <begin position="222"/>
        <end position="237"/>
    </location>
</feature>
<gene>
    <name evidence="6" type="ORF">UCREL1_6093</name>
</gene>
<feature type="region of interest" description="Disordered" evidence="3">
    <location>
        <begin position="1"/>
        <end position="98"/>
    </location>
</feature>
<dbReference type="PROSITE" id="PS50219">
    <property type="entry name" value="CNH"/>
    <property type="match status" value="1"/>
</dbReference>
<feature type="region of interest" description="Disordered" evidence="3">
    <location>
        <begin position="274"/>
        <end position="321"/>
    </location>
</feature>
<accession>M7SKQ2</accession>
<dbReference type="eggNOG" id="KOG4305">
    <property type="taxonomic scope" value="Eukaryota"/>
</dbReference>
<evidence type="ECO:0000256" key="3">
    <source>
        <dbReference type="SAM" id="MobiDB-lite"/>
    </source>
</evidence>
<dbReference type="PANTHER" id="PTHR46572:SF1">
    <property type="entry name" value="RHO1 GUANINE NUCLEOTIDE EXCHANGE FACTOR TUS1"/>
    <property type="match status" value="1"/>
</dbReference>
<dbReference type="Gene3D" id="1.20.900.10">
    <property type="entry name" value="Dbl homology (DH) domain"/>
    <property type="match status" value="1"/>
</dbReference>